<evidence type="ECO:0000313" key="2">
    <source>
        <dbReference type="Proteomes" id="UP000499080"/>
    </source>
</evidence>
<sequence length="208" mass="24294">MGKRSIHCPAVTPGNPTAVTRHRYVINGRLPSTTLHFRKKNEKKHYTIEKEFPNNWTDFDCFYFIWKLMTPRYCPTATRKTLNRVSSCRRVEERRETDIKSTATFGKLSFVRRGIRFRPKDKSKRDFCRFSLRQIKESPLLHPQNAVEYPISITTATGMSRVFLMAVGQYVINGRLPSTTLHFQDMSQNKTLVKSVNFCNHQFAKLQA</sequence>
<proteinExistence type="predicted"/>
<dbReference type="Proteomes" id="UP000499080">
    <property type="component" value="Unassembled WGS sequence"/>
</dbReference>
<comment type="caution">
    <text evidence="1">The sequence shown here is derived from an EMBL/GenBank/DDBJ whole genome shotgun (WGS) entry which is preliminary data.</text>
</comment>
<dbReference type="EMBL" id="BGPR01004305">
    <property type="protein sequence ID" value="GBM98238.1"/>
    <property type="molecule type" value="Genomic_DNA"/>
</dbReference>
<evidence type="ECO:0000313" key="1">
    <source>
        <dbReference type="EMBL" id="GBM98238.1"/>
    </source>
</evidence>
<keyword evidence="2" id="KW-1185">Reference proteome</keyword>
<organism evidence="1 2">
    <name type="scientific">Araneus ventricosus</name>
    <name type="common">Orbweaver spider</name>
    <name type="synonym">Epeira ventricosa</name>
    <dbReference type="NCBI Taxonomy" id="182803"/>
    <lineage>
        <taxon>Eukaryota</taxon>
        <taxon>Metazoa</taxon>
        <taxon>Ecdysozoa</taxon>
        <taxon>Arthropoda</taxon>
        <taxon>Chelicerata</taxon>
        <taxon>Arachnida</taxon>
        <taxon>Araneae</taxon>
        <taxon>Araneomorphae</taxon>
        <taxon>Entelegynae</taxon>
        <taxon>Araneoidea</taxon>
        <taxon>Araneidae</taxon>
        <taxon>Araneus</taxon>
    </lineage>
</organism>
<name>A0A4Y2K8L9_ARAVE</name>
<reference evidence="1 2" key="1">
    <citation type="journal article" date="2019" name="Sci. Rep.">
        <title>Orb-weaving spider Araneus ventricosus genome elucidates the spidroin gene catalogue.</title>
        <authorList>
            <person name="Kono N."/>
            <person name="Nakamura H."/>
            <person name="Ohtoshi R."/>
            <person name="Moran D.A.P."/>
            <person name="Shinohara A."/>
            <person name="Yoshida Y."/>
            <person name="Fujiwara M."/>
            <person name="Mori M."/>
            <person name="Tomita M."/>
            <person name="Arakawa K."/>
        </authorList>
    </citation>
    <scope>NUCLEOTIDE SEQUENCE [LARGE SCALE GENOMIC DNA]</scope>
</reference>
<protein>
    <submittedName>
        <fullName evidence="1">Uncharacterized protein</fullName>
    </submittedName>
</protein>
<dbReference type="AlphaFoldDB" id="A0A4Y2K8L9"/>
<gene>
    <name evidence="1" type="ORF">AVEN_116365_1</name>
</gene>
<accession>A0A4Y2K8L9</accession>